<gene>
    <name evidence="2" type="ORF">DPMN_127176</name>
</gene>
<evidence type="ECO:0000259" key="1">
    <source>
        <dbReference type="Pfam" id="PF03372"/>
    </source>
</evidence>
<dbReference type="Gene3D" id="3.60.10.10">
    <property type="entry name" value="Endonuclease/exonuclease/phosphatase"/>
    <property type="match status" value="1"/>
</dbReference>
<evidence type="ECO:0000313" key="2">
    <source>
        <dbReference type="EMBL" id="KAH3825302.1"/>
    </source>
</evidence>
<name>A0A9D4H4R5_DREPO</name>
<reference evidence="2" key="1">
    <citation type="journal article" date="2019" name="bioRxiv">
        <title>The Genome of the Zebra Mussel, Dreissena polymorpha: A Resource for Invasive Species Research.</title>
        <authorList>
            <person name="McCartney M.A."/>
            <person name="Auch B."/>
            <person name="Kono T."/>
            <person name="Mallez S."/>
            <person name="Zhang Y."/>
            <person name="Obille A."/>
            <person name="Becker A."/>
            <person name="Abrahante J.E."/>
            <person name="Garbe J."/>
            <person name="Badalamenti J.P."/>
            <person name="Herman A."/>
            <person name="Mangelson H."/>
            <person name="Liachko I."/>
            <person name="Sullivan S."/>
            <person name="Sone E.D."/>
            <person name="Koren S."/>
            <person name="Silverstein K.A.T."/>
            <person name="Beckman K.B."/>
            <person name="Gohl D.M."/>
        </authorList>
    </citation>
    <scope>NUCLEOTIDE SEQUENCE</scope>
    <source>
        <strain evidence="2">Duluth1</strain>
        <tissue evidence="2">Whole animal</tissue>
    </source>
</reference>
<protein>
    <recommendedName>
        <fullName evidence="1">Endonuclease/exonuclease/phosphatase domain-containing protein</fullName>
    </recommendedName>
</protein>
<feature type="domain" description="Endonuclease/exonuclease/phosphatase" evidence="1">
    <location>
        <begin position="3"/>
        <end position="169"/>
    </location>
</feature>
<dbReference type="GO" id="GO:0003824">
    <property type="term" value="F:catalytic activity"/>
    <property type="evidence" value="ECO:0007669"/>
    <property type="project" value="InterPro"/>
</dbReference>
<keyword evidence="3" id="KW-1185">Reference proteome</keyword>
<dbReference type="SUPFAM" id="SSF56219">
    <property type="entry name" value="DNase I-like"/>
    <property type="match status" value="1"/>
</dbReference>
<dbReference type="Proteomes" id="UP000828390">
    <property type="component" value="Unassembled WGS sequence"/>
</dbReference>
<dbReference type="EMBL" id="JAIWYP010000005">
    <property type="protein sequence ID" value="KAH3825302.1"/>
    <property type="molecule type" value="Genomic_DNA"/>
</dbReference>
<accession>A0A9D4H4R5</accession>
<dbReference type="InterPro" id="IPR005135">
    <property type="entry name" value="Endo/exonuclease/phosphatase"/>
</dbReference>
<comment type="caution">
    <text evidence="2">The sequence shown here is derived from an EMBL/GenBank/DDBJ whole genome shotgun (WGS) entry which is preliminary data.</text>
</comment>
<evidence type="ECO:0000313" key="3">
    <source>
        <dbReference type="Proteomes" id="UP000828390"/>
    </source>
</evidence>
<reference evidence="2" key="2">
    <citation type="submission" date="2020-11" db="EMBL/GenBank/DDBJ databases">
        <authorList>
            <person name="McCartney M.A."/>
            <person name="Auch B."/>
            <person name="Kono T."/>
            <person name="Mallez S."/>
            <person name="Becker A."/>
            <person name="Gohl D.M."/>
            <person name="Silverstein K.A.T."/>
            <person name="Koren S."/>
            <person name="Bechman K.B."/>
            <person name="Herman A."/>
            <person name="Abrahante J.E."/>
            <person name="Garbe J."/>
        </authorList>
    </citation>
    <scope>NUCLEOTIDE SEQUENCE</scope>
    <source>
        <strain evidence="2">Duluth1</strain>
        <tissue evidence="2">Whole animal</tissue>
    </source>
</reference>
<dbReference type="AlphaFoldDB" id="A0A9D4H4R5"/>
<organism evidence="2 3">
    <name type="scientific">Dreissena polymorpha</name>
    <name type="common">Zebra mussel</name>
    <name type="synonym">Mytilus polymorpha</name>
    <dbReference type="NCBI Taxonomy" id="45954"/>
    <lineage>
        <taxon>Eukaryota</taxon>
        <taxon>Metazoa</taxon>
        <taxon>Spiralia</taxon>
        <taxon>Lophotrochozoa</taxon>
        <taxon>Mollusca</taxon>
        <taxon>Bivalvia</taxon>
        <taxon>Autobranchia</taxon>
        <taxon>Heteroconchia</taxon>
        <taxon>Euheterodonta</taxon>
        <taxon>Imparidentia</taxon>
        <taxon>Neoheterodontei</taxon>
        <taxon>Myida</taxon>
        <taxon>Dreissenoidea</taxon>
        <taxon>Dreissenidae</taxon>
        <taxon>Dreissena</taxon>
    </lineage>
</organism>
<dbReference type="InterPro" id="IPR036691">
    <property type="entry name" value="Endo/exonu/phosph_ase_sf"/>
</dbReference>
<sequence>MSDVIVLTETWLSGTIASYTLLPSGQFNGQRLDRKSPVNCHISAEGVLVALKMPYQMTVFKKYTSQYIQIMTVHISAIQQKGLYILAVYNSPDRHNSPESLLQQSKARLATIPHNEPCMIIGDINEDALATTHGPIQTAIKSLHVLDHIYTRNIDCMDTCVSATYYSDHHWASCNLKF</sequence>
<proteinExistence type="predicted"/>
<dbReference type="Pfam" id="PF03372">
    <property type="entry name" value="Exo_endo_phos"/>
    <property type="match status" value="1"/>
</dbReference>